<sequence length="233" mass="23748">MKKLAIKKEIKNMKFTKLMTVSSLALLLAVTGVGATQASAATDDTTATTTAEFSIENGTLTLDKAPDLQFGKVNIADVLSGKTTSLSLANNSVSKQVAGETTAKAPTEGVIQVTNYDATVASWNLTAKATAFDGMTGVKMNIAPQNVKTTNGSKTAATSTPGSDSDVINDAVDVLDGAPAMGVTTADVKKDDSKAAATLDLSGVKDASQITTGTHQSTVTWTLSSTAPANAAK</sequence>
<keyword evidence="1" id="KW-0732">Signal</keyword>
<feature type="signal peptide" evidence="1">
    <location>
        <begin position="1"/>
        <end position="40"/>
    </location>
</feature>
<evidence type="ECO:0000259" key="2">
    <source>
        <dbReference type="Pfam" id="PF13731"/>
    </source>
</evidence>
<reference evidence="3 4" key="1">
    <citation type="journal article" date="2015" name="Genome Announc.">
        <title>Expanding the biotechnology potential of lactobacilli through comparative genomics of 213 strains and associated genera.</title>
        <authorList>
            <person name="Sun Z."/>
            <person name="Harris H.M."/>
            <person name="McCann A."/>
            <person name="Guo C."/>
            <person name="Argimon S."/>
            <person name="Zhang W."/>
            <person name="Yang X."/>
            <person name="Jeffery I.B."/>
            <person name="Cooney J.C."/>
            <person name="Kagawa T.F."/>
            <person name="Liu W."/>
            <person name="Song Y."/>
            <person name="Salvetti E."/>
            <person name="Wrobel A."/>
            <person name="Rasinkangas P."/>
            <person name="Parkhill J."/>
            <person name="Rea M.C."/>
            <person name="O'Sullivan O."/>
            <person name="Ritari J."/>
            <person name="Douillard F.P."/>
            <person name="Paul Ross R."/>
            <person name="Yang R."/>
            <person name="Briner A.E."/>
            <person name="Felis G.E."/>
            <person name="de Vos W.M."/>
            <person name="Barrangou R."/>
            <person name="Klaenhammer T.R."/>
            <person name="Caufield P.W."/>
            <person name="Cui Y."/>
            <person name="Zhang H."/>
            <person name="O'Toole P.W."/>
        </authorList>
    </citation>
    <scope>NUCLEOTIDE SEQUENCE [LARGE SCALE GENOMIC DNA]</scope>
    <source>
        <strain evidence="3 4">DSM 20335</strain>
    </source>
</reference>
<evidence type="ECO:0000313" key="3">
    <source>
        <dbReference type="EMBL" id="KRM79061.1"/>
    </source>
</evidence>
<keyword evidence="4" id="KW-1185">Reference proteome</keyword>
<dbReference type="InterPro" id="IPR027994">
    <property type="entry name" value="WxL_dom"/>
</dbReference>
<evidence type="ECO:0000313" key="4">
    <source>
        <dbReference type="Proteomes" id="UP000051813"/>
    </source>
</evidence>
<dbReference type="STRING" id="1423738.FC84_GL000219"/>
<evidence type="ECO:0000256" key="1">
    <source>
        <dbReference type="SAM" id="SignalP"/>
    </source>
</evidence>
<organism evidence="3 4">
    <name type="scientific">Lapidilactobacillus dextrinicus DSM 20335</name>
    <dbReference type="NCBI Taxonomy" id="1423738"/>
    <lineage>
        <taxon>Bacteria</taxon>
        <taxon>Bacillati</taxon>
        <taxon>Bacillota</taxon>
        <taxon>Bacilli</taxon>
        <taxon>Lactobacillales</taxon>
        <taxon>Lactobacillaceae</taxon>
        <taxon>Lapidilactobacillus</taxon>
    </lineage>
</organism>
<dbReference type="OrthoDB" id="2327088at2"/>
<dbReference type="Pfam" id="PF13731">
    <property type="entry name" value="WxL"/>
    <property type="match status" value="1"/>
</dbReference>
<dbReference type="AlphaFoldDB" id="A0A0R2BJN3"/>
<name>A0A0R2BJN3_9LACO</name>
<proteinExistence type="predicted"/>
<feature type="chain" id="PRO_5006415406" description="WxL domain-containing protein" evidence="1">
    <location>
        <begin position="41"/>
        <end position="233"/>
    </location>
</feature>
<feature type="domain" description="WxL" evidence="2">
    <location>
        <begin position="52"/>
        <end position="226"/>
    </location>
</feature>
<protein>
    <recommendedName>
        <fullName evidence="2">WxL domain-containing protein</fullName>
    </recommendedName>
</protein>
<accession>A0A0R2BJN3</accession>
<dbReference type="Proteomes" id="UP000051813">
    <property type="component" value="Unassembled WGS sequence"/>
</dbReference>
<comment type="caution">
    <text evidence="3">The sequence shown here is derived from an EMBL/GenBank/DDBJ whole genome shotgun (WGS) entry which is preliminary data.</text>
</comment>
<gene>
    <name evidence="3" type="ORF">FC84_GL000219</name>
</gene>
<dbReference type="PATRIC" id="fig|1423738.3.peg.220"/>
<dbReference type="EMBL" id="AYYK01000008">
    <property type="protein sequence ID" value="KRM79061.1"/>
    <property type="molecule type" value="Genomic_DNA"/>
</dbReference>